<dbReference type="Proteomes" id="UP000193465">
    <property type="component" value="Unassembled WGS sequence"/>
</dbReference>
<sequence length="114" mass="12113">MTAAEPPADEIRAQTVDLCTRFAAAYAAIPAPQTASADMIPATNYVSDALRDNANADPAVREAVADSLRLMREHSAALSHEPARGAVQPPDGFRAAPANAADDRVWDRCYAYGE</sequence>
<evidence type="ECO:0000313" key="3">
    <source>
        <dbReference type="Proteomes" id="UP000193465"/>
    </source>
</evidence>
<evidence type="ECO:0000256" key="1">
    <source>
        <dbReference type="SAM" id="MobiDB-lite"/>
    </source>
</evidence>
<proteinExistence type="predicted"/>
<dbReference type="AlphaFoldDB" id="A0A1X1TFT2"/>
<reference evidence="2 3" key="1">
    <citation type="submission" date="2016-01" db="EMBL/GenBank/DDBJ databases">
        <title>The new phylogeny of the genus Mycobacterium.</title>
        <authorList>
            <person name="Tarcisio F."/>
            <person name="Conor M."/>
            <person name="Antonella G."/>
            <person name="Elisabetta G."/>
            <person name="Giulia F.S."/>
            <person name="Sara T."/>
            <person name="Anna F."/>
            <person name="Clotilde B."/>
            <person name="Roberto B."/>
            <person name="Veronica D.S."/>
            <person name="Fabio R."/>
            <person name="Monica P."/>
            <person name="Olivier J."/>
            <person name="Enrico T."/>
            <person name="Nicola S."/>
        </authorList>
    </citation>
    <scope>NUCLEOTIDE SEQUENCE [LARGE SCALE GENOMIC DNA]</scope>
    <source>
        <strain evidence="2 3">ATCC 27353</strain>
    </source>
</reference>
<keyword evidence="3" id="KW-1185">Reference proteome</keyword>
<feature type="region of interest" description="Disordered" evidence="1">
    <location>
        <begin position="75"/>
        <end position="99"/>
    </location>
</feature>
<gene>
    <name evidence="2" type="ORF">AWC02_15370</name>
</gene>
<organism evidence="2 3">
    <name type="scientific">Mycolicibacter engbaekii</name>
    <dbReference type="NCBI Taxonomy" id="188915"/>
    <lineage>
        <taxon>Bacteria</taxon>
        <taxon>Bacillati</taxon>
        <taxon>Actinomycetota</taxon>
        <taxon>Actinomycetes</taxon>
        <taxon>Mycobacteriales</taxon>
        <taxon>Mycobacteriaceae</taxon>
        <taxon>Mycolicibacter</taxon>
    </lineage>
</organism>
<dbReference type="EMBL" id="LQOT01000057">
    <property type="protein sequence ID" value="ORV43378.1"/>
    <property type="molecule type" value="Genomic_DNA"/>
</dbReference>
<protein>
    <submittedName>
        <fullName evidence="2">Uncharacterized protein</fullName>
    </submittedName>
</protein>
<name>A0A1X1TFT2_9MYCO</name>
<accession>A0A1X1TFT2</accession>
<comment type="caution">
    <text evidence="2">The sequence shown here is derived from an EMBL/GenBank/DDBJ whole genome shotgun (WGS) entry which is preliminary data.</text>
</comment>
<evidence type="ECO:0000313" key="2">
    <source>
        <dbReference type="EMBL" id="ORV43378.1"/>
    </source>
</evidence>
<dbReference type="RefSeq" id="WP_085129610.1">
    <property type="nucleotide sequence ID" value="NZ_LQOT01000057.1"/>
</dbReference>